<name>A0ABR8NKV0_9MICO</name>
<keyword evidence="1" id="KW-0732">Signal</keyword>
<protein>
    <recommendedName>
        <fullName evidence="4">Lipoprotein</fullName>
    </recommendedName>
</protein>
<feature type="signal peptide" evidence="1">
    <location>
        <begin position="1"/>
        <end position="29"/>
    </location>
</feature>
<reference evidence="2 3" key="1">
    <citation type="submission" date="2020-09" db="EMBL/GenBank/DDBJ databases">
        <title>Isolation and identification of active actinomycetes.</title>
        <authorList>
            <person name="Li X."/>
        </authorList>
    </citation>
    <scope>NUCLEOTIDE SEQUENCE [LARGE SCALE GENOMIC DNA]</scope>
    <source>
        <strain evidence="2 3">NEAU-LLC</strain>
    </source>
</reference>
<dbReference type="PROSITE" id="PS51257">
    <property type="entry name" value="PROKAR_LIPOPROTEIN"/>
    <property type="match status" value="1"/>
</dbReference>
<organism evidence="2 3">
    <name type="scientific">Microbacterium helvum</name>
    <dbReference type="NCBI Taxonomy" id="2773713"/>
    <lineage>
        <taxon>Bacteria</taxon>
        <taxon>Bacillati</taxon>
        <taxon>Actinomycetota</taxon>
        <taxon>Actinomycetes</taxon>
        <taxon>Micrococcales</taxon>
        <taxon>Microbacteriaceae</taxon>
        <taxon>Microbacterium</taxon>
    </lineage>
</organism>
<evidence type="ECO:0000313" key="2">
    <source>
        <dbReference type="EMBL" id="MBD3940417.1"/>
    </source>
</evidence>
<sequence>MAARGRRVGRALRATAAIASAAATTVALAGCFVIPLADGRSPFDDPFGPGFRTVRAQLPALQDALDEALSDGDWVAKAVVASHNCEGACNLHLGVDISPARDVAESAVAALPEEEALARWVDLPVSSAELTAILEAGMPVATDAHLDLTVSAQCYEEDISDAWGVDATVCADITEASHELTGSTDDYYDDRFVSVDTDTFTVRTSVWASETILSQLD</sequence>
<evidence type="ECO:0000313" key="3">
    <source>
        <dbReference type="Proteomes" id="UP000598426"/>
    </source>
</evidence>
<gene>
    <name evidence="2" type="ORF">IF188_01720</name>
</gene>
<dbReference type="RefSeq" id="WP_191170046.1">
    <property type="nucleotide sequence ID" value="NZ_JACXZS010000001.1"/>
</dbReference>
<keyword evidence="3" id="KW-1185">Reference proteome</keyword>
<evidence type="ECO:0008006" key="4">
    <source>
        <dbReference type="Google" id="ProtNLM"/>
    </source>
</evidence>
<accession>A0ABR8NKV0</accession>
<comment type="caution">
    <text evidence="2">The sequence shown here is derived from an EMBL/GenBank/DDBJ whole genome shotgun (WGS) entry which is preliminary data.</text>
</comment>
<dbReference type="Proteomes" id="UP000598426">
    <property type="component" value="Unassembled WGS sequence"/>
</dbReference>
<dbReference type="EMBL" id="JACXZS010000001">
    <property type="protein sequence ID" value="MBD3940417.1"/>
    <property type="molecule type" value="Genomic_DNA"/>
</dbReference>
<proteinExistence type="predicted"/>
<evidence type="ECO:0000256" key="1">
    <source>
        <dbReference type="SAM" id="SignalP"/>
    </source>
</evidence>
<feature type="chain" id="PRO_5046856725" description="Lipoprotein" evidence="1">
    <location>
        <begin position="30"/>
        <end position="217"/>
    </location>
</feature>